<keyword evidence="1" id="KW-1133">Transmembrane helix</keyword>
<reference evidence="2" key="1">
    <citation type="journal article" date="2014" name="Int. J. Syst. Evol. Microbiol.">
        <title>Complete genome sequence of Corynebacterium casei LMG S-19264T (=DSM 44701T), isolated from a smear-ripened cheese.</title>
        <authorList>
            <consortium name="US DOE Joint Genome Institute (JGI-PGF)"/>
            <person name="Walter F."/>
            <person name="Albersmeier A."/>
            <person name="Kalinowski J."/>
            <person name="Ruckert C."/>
        </authorList>
    </citation>
    <scope>NUCLEOTIDE SEQUENCE</scope>
    <source>
        <strain evidence="2">CGMCC 1.12160</strain>
    </source>
</reference>
<keyword evidence="1" id="KW-0472">Membrane</keyword>
<feature type="transmembrane region" description="Helical" evidence="1">
    <location>
        <begin position="183"/>
        <end position="208"/>
    </location>
</feature>
<dbReference type="AlphaFoldDB" id="A0A917F035"/>
<dbReference type="CDD" id="cd03498">
    <property type="entry name" value="SQR_TypeB_2_TM"/>
    <property type="match status" value="1"/>
</dbReference>
<dbReference type="EMBL" id="BMEM01000001">
    <property type="protein sequence ID" value="GGF38641.1"/>
    <property type="molecule type" value="Genomic_DNA"/>
</dbReference>
<proteinExistence type="predicted"/>
<accession>A0A917F035</accession>
<feature type="transmembrane region" description="Helical" evidence="1">
    <location>
        <begin position="93"/>
        <end position="114"/>
    </location>
</feature>
<keyword evidence="1" id="KW-0812">Transmembrane</keyword>
<name>A0A917F035_9MICO</name>
<dbReference type="NCBIfam" id="TIGR02046">
    <property type="entry name" value="sdhC_b558_fam"/>
    <property type="match status" value="1"/>
</dbReference>
<sequence length="209" mass="23211">MAVTGLLFIGFLLVHMYGNLMILLGPEAFDEYAEHIRTVGEPMIPEKGVLWVLRIGLLASLVLHVWSAVTLWGRAGKARTTRYVMKRPGYGNFYAKAMRWGGLAILLFVIFHLLHLTTHTITFGEPEPTPAGRVLESFSQWWGVLIYVVAMVAVGMHLLHGIWGACMTLGLNTSLKRAEQIRFVSILVSTIIVVGFLIPPFAILLGLVK</sequence>
<evidence type="ECO:0000313" key="3">
    <source>
        <dbReference type="Proteomes" id="UP000605670"/>
    </source>
</evidence>
<dbReference type="InterPro" id="IPR034804">
    <property type="entry name" value="SQR/QFR_C/D"/>
</dbReference>
<dbReference type="Proteomes" id="UP000605670">
    <property type="component" value="Unassembled WGS sequence"/>
</dbReference>
<feature type="transmembrane region" description="Helical" evidence="1">
    <location>
        <begin position="144"/>
        <end position="171"/>
    </location>
</feature>
<dbReference type="SUPFAM" id="SSF81343">
    <property type="entry name" value="Fumarate reductase respiratory complex transmembrane subunits"/>
    <property type="match status" value="1"/>
</dbReference>
<dbReference type="GO" id="GO:0016020">
    <property type="term" value="C:membrane"/>
    <property type="evidence" value="ECO:0007669"/>
    <property type="project" value="InterPro"/>
</dbReference>
<evidence type="ECO:0000313" key="2">
    <source>
        <dbReference type="EMBL" id="GGF38641.1"/>
    </source>
</evidence>
<evidence type="ECO:0000256" key="1">
    <source>
        <dbReference type="SAM" id="Phobius"/>
    </source>
</evidence>
<comment type="caution">
    <text evidence="2">The sequence shown here is derived from an EMBL/GenBank/DDBJ whole genome shotgun (WGS) entry which is preliminary data.</text>
</comment>
<keyword evidence="3" id="KW-1185">Reference proteome</keyword>
<reference evidence="2" key="2">
    <citation type="submission" date="2020-09" db="EMBL/GenBank/DDBJ databases">
        <authorList>
            <person name="Sun Q."/>
            <person name="Zhou Y."/>
        </authorList>
    </citation>
    <scope>NUCLEOTIDE SEQUENCE</scope>
    <source>
        <strain evidence="2">CGMCC 1.12160</strain>
    </source>
</reference>
<organism evidence="2 3">
    <name type="scientific">Ornithinimicrobium tianjinense</name>
    <dbReference type="NCBI Taxonomy" id="1195761"/>
    <lineage>
        <taxon>Bacteria</taxon>
        <taxon>Bacillati</taxon>
        <taxon>Actinomycetota</taxon>
        <taxon>Actinomycetes</taxon>
        <taxon>Micrococcales</taxon>
        <taxon>Ornithinimicrobiaceae</taxon>
        <taxon>Ornithinimicrobium</taxon>
    </lineage>
</organism>
<dbReference type="Gene3D" id="1.20.1300.10">
    <property type="entry name" value="Fumarate reductase/succinate dehydrogenase, transmembrane subunit"/>
    <property type="match status" value="1"/>
</dbReference>
<protein>
    <submittedName>
        <fullName evidence="2">Succinate dehydrogenase</fullName>
    </submittedName>
</protein>
<gene>
    <name evidence="2" type="ORF">GCM10011366_02760</name>
</gene>
<feature type="transmembrane region" description="Helical" evidence="1">
    <location>
        <begin position="51"/>
        <end position="72"/>
    </location>
</feature>
<dbReference type="InterPro" id="IPR011138">
    <property type="entry name" value="Cytochrome_b-558"/>
</dbReference>